<accession>A0A2N9FWE6</accession>
<evidence type="ECO:0000256" key="2">
    <source>
        <dbReference type="SAM" id="MobiDB-lite"/>
    </source>
</evidence>
<feature type="compositionally biased region" description="Basic and acidic residues" evidence="2">
    <location>
        <begin position="49"/>
        <end position="58"/>
    </location>
</feature>
<feature type="compositionally biased region" description="Acidic residues" evidence="2">
    <location>
        <begin position="1043"/>
        <end position="1072"/>
    </location>
</feature>
<name>A0A2N9FWE6_FAGSY</name>
<feature type="region of interest" description="Disordered" evidence="2">
    <location>
        <begin position="992"/>
        <end position="1072"/>
    </location>
</feature>
<feature type="compositionally biased region" description="Polar residues" evidence="2">
    <location>
        <begin position="59"/>
        <end position="71"/>
    </location>
</feature>
<evidence type="ECO:0000256" key="1">
    <source>
        <dbReference type="SAM" id="Coils"/>
    </source>
</evidence>
<feature type="coiled-coil region" evidence="1">
    <location>
        <begin position="169"/>
        <end position="203"/>
    </location>
</feature>
<reference evidence="3" key="1">
    <citation type="submission" date="2018-02" db="EMBL/GenBank/DDBJ databases">
        <authorList>
            <person name="Cohen D.B."/>
            <person name="Kent A.D."/>
        </authorList>
    </citation>
    <scope>NUCLEOTIDE SEQUENCE</scope>
</reference>
<dbReference type="EMBL" id="OIVN01001214">
    <property type="protein sequence ID" value="SPC91261.1"/>
    <property type="molecule type" value="Genomic_DNA"/>
</dbReference>
<feature type="coiled-coil region" evidence="1">
    <location>
        <begin position="837"/>
        <end position="934"/>
    </location>
</feature>
<organism evidence="3">
    <name type="scientific">Fagus sylvatica</name>
    <name type="common">Beechnut</name>
    <dbReference type="NCBI Taxonomy" id="28930"/>
    <lineage>
        <taxon>Eukaryota</taxon>
        <taxon>Viridiplantae</taxon>
        <taxon>Streptophyta</taxon>
        <taxon>Embryophyta</taxon>
        <taxon>Tracheophyta</taxon>
        <taxon>Spermatophyta</taxon>
        <taxon>Magnoliopsida</taxon>
        <taxon>eudicotyledons</taxon>
        <taxon>Gunneridae</taxon>
        <taxon>Pentapetalae</taxon>
        <taxon>rosids</taxon>
        <taxon>fabids</taxon>
        <taxon>Fagales</taxon>
        <taxon>Fagaceae</taxon>
        <taxon>Fagus</taxon>
    </lineage>
</organism>
<sequence length="1072" mass="120324">MSKNMPIQRRTINIGSVLETFAPEPSETSDVPLAPGFSEGESVMKKRKKGEEEAEVTREQQALIQIEPSVTKSPSKKGKGKDSRAPQKATGHVSHKRKHQKELQAPWRFDVVGSALLLPKDMKAWKGSNSTQMIENLKRDSVVAVQGIFEAGYRLIETKRLLNESLIENDRLREVEKTASARIQEVESQHKTTEEGLQIAECQLGFEEATRSLRLQLRRECNIYFLKGWVSALEQAAVDDSFELYALGREYRPFNSGTLENLEEVNVEGLKDSEVVEDPMDPEAVEVLGHQERVQIEEVQDVEKGISDKEDNGLDRAHVVAPNVIWSTAIIWNSGVFCSIKDVWTEACFMSVIRSSERMFGLNRPATMTLLKNQMIIGKIGQEFEMTSETAEFHLFGVLQILINGDLTLVSFRLTTGFQVMGKFAKLVNTEEKIAQFKSRYGFPEDVHIRYVPYGDLALLQHEDLVLPIVAIVEGGVRIPMHPFLIQFLIHFRLSPFQDQYTLVARNSDRKLVIGLPDSSKGRDEDVLVITGNWKNPHISCPLVPSVPDKEFIAKKVEFVERRTVEHLLKKPCFIDSGGRPRAASILLEYEPSYNSFQKGPIVKNFRQEEVTDARPRKGQEEIIQMVPVIARRGVQVPQLVAPLIDPDFVPSLDSSEVSDPVIRFPSLFNPTHQTEEDMPIQRRSIDIGAVLGTSVPQSSETSSLPPPPGFSQGEDVMRRKRKRGEGEGDENEGGQELPPTEPLKKKPPSKKGKGKSDRALQRTVGQAFQQLQHRNNPKEPWSCVFQVDGRPVDEEDSVLKSGNVWGGQVANAVGKALLLPEDMKAVQGIFEASSRLLEIEHRLNQSQEEIKRLKDFEKSASAKIRVAESAKKTAEAGLMNMERQVTEHKKKLDREFTSGSQLRVENSELKDTLNEAQAKVQKAKDEAQSYYDQGFNEAADSLQSQLKGECNKFFIQGWHKALDKAGVDDTSELYDLARRHQPFWVIVSEERGEDAAEDSMVPGPHEVAGEDVAEDSTVPRPHEVLKESELAYDPEVAKDPENVETDDEIPEADVQEGGPDSDGEENIDVFY</sequence>
<proteinExistence type="predicted"/>
<feature type="region of interest" description="Disordered" evidence="2">
    <location>
        <begin position="21"/>
        <end position="101"/>
    </location>
</feature>
<feature type="compositionally biased region" description="Polar residues" evidence="2">
    <location>
        <begin position="695"/>
        <end position="704"/>
    </location>
</feature>
<feature type="compositionally biased region" description="Basic and acidic residues" evidence="2">
    <location>
        <begin position="1021"/>
        <end position="1042"/>
    </location>
</feature>
<keyword evidence="1" id="KW-0175">Coiled coil</keyword>
<protein>
    <submittedName>
        <fullName evidence="3">Uncharacterized protein</fullName>
    </submittedName>
</protein>
<evidence type="ECO:0000313" key="3">
    <source>
        <dbReference type="EMBL" id="SPC91261.1"/>
    </source>
</evidence>
<gene>
    <name evidence="3" type="ORF">FSB_LOCUS19143</name>
</gene>
<dbReference type="AlphaFoldDB" id="A0A2N9FWE6"/>
<feature type="region of interest" description="Disordered" evidence="2">
    <location>
        <begin position="695"/>
        <end position="761"/>
    </location>
</feature>